<feature type="compositionally biased region" description="Polar residues" evidence="1">
    <location>
        <begin position="219"/>
        <end position="236"/>
    </location>
</feature>
<feature type="region of interest" description="Disordered" evidence="1">
    <location>
        <begin position="1"/>
        <end position="78"/>
    </location>
</feature>
<evidence type="ECO:0000313" key="3">
    <source>
        <dbReference type="EMBL" id="NXW20955.1"/>
    </source>
</evidence>
<dbReference type="InterPro" id="IPR014756">
    <property type="entry name" value="Ig_E-set"/>
</dbReference>
<feature type="compositionally biased region" description="Polar residues" evidence="1">
    <location>
        <begin position="19"/>
        <end position="29"/>
    </location>
</feature>
<feature type="compositionally biased region" description="Polar residues" evidence="1">
    <location>
        <begin position="1114"/>
        <end position="1128"/>
    </location>
</feature>
<proteinExistence type="predicted"/>
<feature type="region of interest" description="Disordered" evidence="1">
    <location>
        <begin position="153"/>
        <end position="198"/>
    </location>
</feature>
<dbReference type="CDD" id="cd01178">
    <property type="entry name" value="IPT_NFAT"/>
    <property type="match status" value="1"/>
</dbReference>
<organism evidence="3 4">
    <name type="scientific">Circaetus pectoralis</name>
    <name type="common">black-chested snake-eagle</name>
    <dbReference type="NCBI Taxonomy" id="321084"/>
    <lineage>
        <taxon>Eukaryota</taxon>
        <taxon>Metazoa</taxon>
        <taxon>Chordata</taxon>
        <taxon>Craniata</taxon>
        <taxon>Vertebrata</taxon>
        <taxon>Euteleostomi</taxon>
        <taxon>Archelosauria</taxon>
        <taxon>Archosauria</taxon>
        <taxon>Dinosauria</taxon>
        <taxon>Saurischia</taxon>
        <taxon>Theropoda</taxon>
        <taxon>Coelurosauria</taxon>
        <taxon>Aves</taxon>
        <taxon>Neognathae</taxon>
        <taxon>Neoaves</taxon>
        <taxon>Telluraves</taxon>
        <taxon>Accipitrimorphae</taxon>
        <taxon>Accipitriformes</taxon>
        <taxon>Accipitridae</taxon>
        <taxon>Accipitrinae</taxon>
        <taxon>Circaetus</taxon>
    </lineage>
</organism>
<feature type="region of interest" description="Disordered" evidence="1">
    <location>
        <begin position="1260"/>
        <end position="1286"/>
    </location>
</feature>
<dbReference type="InterPro" id="IPR002909">
    <property type="entry name" value="IPT_dom"/>
</dbReference>
<feature type="compositionally biased region" description="Low complexity" evidence="1">
    <location>
        <begin position="1129"/>
        <end position="1159"/>
    </location>
</feature>
<protein>
    <submittedName>
        <fullName evidence="3">NFAT5 factor</fullName>
    </submittedName>
</protein>
<gene>
    <name evidence="3" type="primary">Nfat5</name>
    <name evidence="3" type="ORF">CIRPEC_R00549</name>
</gene>
<dbReference type="PANTHER" id="PTHR12533">
    <property type="entry name" value="NFAT"/>
    <property type="match status" value="1"/>
</dbReference>
<feature type="region of interest" description="Disordered" evidence="1">
    <location>
        <begin position="95"/>
        <end position="115"/>
    </location>
</feature>
<dbReference type="InterPro" id="IPR008967">
    <property type="entry name" value="p53-like_TF_DNA-bd_sf"/>
</dbReference>
<dbReference type="GO" id="GO:0033173">
    <property type="term" value="P:calcineurin-NFAT signaling cascade"/>
    <property type="evidence" value="ECO:0007669"/>
    <property type="project" value="TreeGrafter"/>
</dbReference>
<dbReference type="Proteomes" id="UP000562238">
    <property type="component" value="Unassembled WGS sequence"/>
</dbReference>
<keyword evidence="4" id="KW-1185">Reference proteome</keyword>
<sequence length="1472" mass="158555">STESVYDLLPKELQLPPSRETSVASMSQTSGGEAGSPPPAVVAADASSAPSSSSMGGACSSFTTSSSPTIYSTSVTDSKAMQVESCSSAVGVSTRGVSEKQLTSNTVQQQQSTPKRHTVLYISPPPEDLLDNSRMSCQDEGCGLESEQSCSMWMEDSPSNFSNMSTSSYNDNTEVPRKSRKRNPKQRPGIKRRDCEESNMDIFDADSAKAPHYVLSQLSTDSKGNSKAGNGASENQKGAGGKKTPMLCGQYPTKSEGKELKIVVQPETQHRARYLTEGSRGSVKDRTQQGFPTVKVGCLVLGVTGTLFQGVLYQKIMKDAERIKLLNCQLFCVVRVDCVGILKLRNADVEARIGIAGSKKKSTRARLVFRVNITRKDGSTLTLQTPSSPILCTQPAGVPEILKKSLHSCSVKGEEEVFLIGKNFLKGTKVIFQENVSDENSWKAEAEIDMELFHQNHLIVKVPPYHDQQITSAVSVGIYVVTNAGRSHDVQPFTYTPDTLCFVSTAGTLNVNVKKEISSPAQHCSFEEAIKAVKATGCNLEKVNILPSALITPLMPSSMIKNEDVAPMEVSAEKRSPPVFKASNVVGPTQQTLENSMSGISTSASHLPSENENQQQIQPKVYNPETLTTIQTQDISQPGSFSAVSTPGQLQNSDALLQQAAQFQTRDSQTREVLQSDGTVVTLSQLTDASQQQQSTLSEPAQALQQQISSSIFSSASGVSQLQNTIQQLQAGNFPTNTATGSNRNVDLVQQVLEAQQQLSSVLFSGSDSSEDVQDQLNADIFQQVSQIQNSVNPGIFSSSDAAVHSRPENLLPGRAENVRSQPENALSNQQQQQQQQQQQAMETSAAMVIGIQQNICQAATQMQSDLFSSTTSGNGALQQSPVYQQASHIMSGLSTSEDMQMQCELFSSSPGVSGSETTPTAQQQVSNNGPTMFQASNSADGEEASGQSKQMQSTVFQTMVQMQHSGESQSQVNIFSSAKNMMTVQASGTQQQGGGLFQQGGEIMSIQSGSFMQQSPHSQAQLFHSQNAIGDTQNISQETQGSIFHSPNSIVHNQTSTNSSDQLQPPMFHSQNAMGVLQSSSVPQDQQSANMFLSQSSMSNPATQEEQMSFFTSPNSISPLQTATNTEQQTSFQQQTQISHIQSSMLPQEQPQTQPAQQGLFQSQVSLGSIQSSSIPQNQQGAIFQPQHSIVAIQSSPPSQEQQQQQQQNMMFSNQNAMSTIASQKQNMIFNPNQNPVTNQEQQGQSIFHPQTNMASMNQEQQPMQFQSQTTVSSLQNPGSNQAETQQPAIFHNSPQIQLVQGSPSSQEQQVTLFISSASMSALQNSMSQQELQQSPMYSSQNSMAGMQGTASPPQQQASLFHNTAGGAINQLQNSPASSQQTSGIFLFGIQNNCGQLLTSGPATLPDELMAISQPGQPQSEGQAAVPTLLSQQISETSPLPSAMATNQNIEKIDDLLVSLQNQGNNMAGSF</sequence>
<evidence type="ECO:0000313" key="4">
    <source>
        <dbReference type="Proteomes" id="UP000562238"/>
    </source>
</evidence>
<feature type="non-terminal residue" evidence="3">
    <location>
        <position position="1"/>
    </location>
</feature>
<dbReference type="GO" id="GO:0000978">
    <property type="term" value="F:RNA polymerase II cis-regulatory region sequence-specific DNA binding"/>
    <property type="evidence" value="ECO:0007669"/>
    <property type="project" value="TreeGrafter"/>
</dbReference>
<evidence type="ECO:0000259" key="2">
    <source>
        <dbReference type="SMART" id="SM00429"/>
    </source>
</evidence>
<feature type="region of interest" description="Disordered" evidence="1">
    <location>
        <begin position="219"/>
        <end position="247"/>
    </location>
</feature>
<dbReference type="InterPro" id="IPR008366">
    <property type="entry name" value="NFAT"/>
</dbReference>
<dbReference type="PANTHER" id="PTHR12533:SF10">
    <property type="entry name" value="NUCLEAR FACTOR OF ACTIVATED T-CELLS 5"/>
    <property type="match status" value="1"/>
</dbReference>
<dbReference type="FunFam" id="2.60.40.10:FF:000174">
    <property type="entry name" value="Nuclear factor of activated T-cells 5, tonicity-responsive"/>
    <property type="match status" value="1"/>
</dbReference>
<dbReference type="SMART" id="SM00429">
    <property type="entry name" value="IPT"/>
    <property type="match status" value="1"/>
</dbReference>
<comment type="caution">
    <text evidence="3">The sequence shown here is derived from an EMBL/GenBank/DDBJ whole genome shotgun (WGS) entry which is preliminary data.</text>
</comment>
<dbReference type="SUPFAM" id="SSF49417">
    <property type="entry name" value="p53-like transcription factors"/>
    <property type="match status" value="1"/>
</dbReference>
<dbReference type="Gene3D" id="2.60.40.10">
    <property type="entry name" value="Immunoglobulins"/>
    <property type="match status" value="1"/>
</dbReference>
<dbReference type="SUPFAM" id="SSF81296">
    <property type="entry name" value="E set domains"/>
    <property type="match status" value="1"/>
</dbReference>
<feature type="region of interest" description="Disordered" evidence="1">
    <location>
        <begin position="819"/>
        <end position="840"/>
    </location>
</feature>
<accession>A0A7L4A525</accession>
<feature type="compositionally biased region" description="Polar residues" evidence="1">
    <location>
        <begin position="819"/>
        <end position="829"/>
    </location>
</feature>
<dbReference type="GO" id="GO:0000981">
    <property type="term" value="F:DNA-binding transcription factor activity, RNA polymerase II-specific"/>
    <property type="evidence" value="ECO:0007669"/>
    <property type="project" value="TreeGrafter"/>
</dbReference>
<feature type="compositionally biased region" description="Basic residues" evidence="1">
    <location>
        <begin position="178"/>
        <end position="190"/>
    </location>
</feature>
<dbReference type="InterPro" id="IPR013783">
    <property type="entry name" value="Ig-like_fold"/>
</dbReference>
<dbReference type="Gene3D" id="2.60.40.340">
    <property type="entry name" value="Rel homology domain (RHD), DNA-binding domain"/>
    <property type="match status" value="2"/>
</dbReference>
<reference evidence="3 4" key="1">
    <citation type="submission" date="2019-09" db="EMBL/GenBank/DDBJ databases">
        <title>Bird 10,000 Genomes (B10K) Project - Family phase.</title>
        <authorList>
            <person name="Zhang G."/>
        </authorList>
    </citation>
    <scope>NUCLEOTIDE SEQUENCE [LARGE SCALE GENOMIC DNA]</scope>
    <source>
        <strain evidence="3">B10K-DU-010-60</strain>
        <tissue evidence="3">Muscle</tissue>
    </source>
</reference>
<feature type="region of interest" description="Disordered" evidence="1">
    <location>
        <begin position="908"/>
        <end position="950"/>
    </location>
</feature>
<dbReference type="GO" id="GO:0005737">
    <property type="term" value="C:cytoplasm"/>
    <property type="evidence" value="ECO:0007669"/>
    <property type="project" value="UniProtKB-ARBA"/>
</dbReference>
<dbReference type="InterPro" id="IPR037059">
    <property type="entry name" value="RHD_DNA_bind_dom_sf"/>
</dbReference>
<feature type="compositionally biased region" description="Polar residues" evidence="1">
    <location>
        <begin position="100"/>
        <end position="113"/>
    </location>
</feature>
<feature type="region of interest" description="Disordered" evidence="1">
    <location>
        <begin position="1046"/>
        <end position="1068"/>
    </location>
</feature>
<feature type="region of interest" description="Disordered" evidence="1">
    <location>
        <begin position="1114"/>
        <end position="1159"/>
    </location>
</feature>
<dbReference type="GO" id="GO:0005667">
    <property type="term" value="C:transcription regulator complex"/>
    <property type="evidence" value="ECO:0007669"/>
    <property type="project" value="TreeGrafter"/>
</dbReference>
<dbReference type="EMBL" id="VZZV01000513">
    <property type="protein sequence ID" value="NXW20955.1"/>
    <property type="molecule type" value="Genomic_DNA"/>
</dbReference>
<evidence type="ECO:0000256" key="1">
    <source>
        <dbReference type="SAM" id="MobiDB-lite"/>
    </source>
</evidence>
<feature type="compositionally biased region" description="Low complexity" evidence="1">
    <location>
        <begin position="157"/>
        <end position="170"/>
    </location>
</feature>
<feature type="compositionally biased region" description="Low complexity" evidence="1">
    <location>
        <begin position="830"/>
        <end position="840"/>
    </location>
</feature>
<dbReference type="Pfam" id="PF16179">
    <property type="entry name" value="RHD_dimer"/>
    <property type="match status" value="1"/>
</dbReference>
<dbReference type="InterPro" id="IPR032397">
    <property type="entry name" value="RHD_dimer"/>
</dbReference>
<feature type="non-terminal residue" evidence="3">
    <location>
        <position position="1472"/>
    </location>
</feature>
<dbReference type="PRINTS" id="PR01789">
    <property type="entry name" value="NUCFACTORATC"/>
</dbReference>
<dbReference type="GO" id="GO:0005634">
    <property type="term" value="C:nucleus"/>
    <property type="evidence" value="ECO:0007669"/>
    <property type="project" value="UniProtKB-ARBA"/>
</dbReference>
<feature type="compositionally biased region" description="Low complexity" evidence="1">
    <location>
        <begin position="41"/>
        <end position="76"/>
    </location>
</feature>
<name>A0A7L4A525_9AVES</name>
<feature type="domain" description="IPT/TIG" evidence="2">
    <location>
        <begin position="398"/>
        <end position="496"/>
    </location>
</feature>